<organism evidence="9 10">
    <name type="scientific">Larkinella knui</name>
    <dbReference type="NCBI Taxonomy" id="2025310"/>
    <lineage>
        <taxon>Bacteria</taxon>
        <taxon>Pseudomonadati</taxon>
        <taxon>Bacteroidota</taxon>
        <taxon>Cytophagia</taxon>
        <taxon>Cytophagales</taxon>
        <taxon>Spirosomataceae</taxon>
        <taxon>Larkinella</taxon>
    </lineage>
</organism>
<dbReference type="NCBIfam" id="TIGR04057">
    <property type="entry name" value="SusC_RagA_signa"/>
    <property type="match status" value="1"/>
</dbReference>
<sequence>MPLPFAFKTTKIMPNQCTIPGWKPMRFTVFQLCLCLLPAGLALAEATRGSALKNHRIIVEYNDPQKVADRTITGSVTDDKGEPLPGVSIVLKDTQRGTNSDGQGQFSLTVPDGPATLVFSFVGYVAKEISVDNQTRLTVSLLVDDKTLNEVVVVGYGTQSRRNVTGSVTKVDLKQMENTPTTNIGQALRGRVAGVQFTDNGRPGQGGSILVRGQRSISASNNPLIVLDGIFFEGNLSDINPGDIESMEVLKDASATAIYGARAANGVILITSKKGTSETPTIRLNTYYGSSSWSYTPKLLTPERYIEKTLDWRKQSGLDADPAKIGGYLTATEARNYAAGQTIDPLKVASQQAGIYNLDLSVAGRSARTNYYVSANYNNEKGLIYNDNASRTSVRVNLDTQVTDWLKIGINAQYAERDLSGNSADMGVAFWTSPYNDVWVDAAQTDPKPLGNEDGLVGSILYNALIYKNQERQRNLFANFFGVLDIPFIKGLSYRINYSPNYRWFNLNDFQPIYQRNGINNTGFASRRTDFNKNWVLENILTYSRQVGENHGFDLTLLYGRNQAYAESIISSGTDFSGSSDANGWNNIALAKIQAVTYPGGTLGASQVDAISSMARLNYRFKDRYLFTFTTRRDGNSVFGANNKFGVFPSAAFAWIASDESFIKTLSAINLLKLRASYGSVGNQAISAYQSLTKLGQVQYVYGDGGTTSTGIFPLNIASPDLRWETTTTTNIAADFEVFKGRIGGTVEYYSMNTKDLLLTRQLPGPTGFTSILTNIGATNNKGVEVTLNTVNLKPGPLEWTSTLVFSANKNRIVHIYQSDANGDGTEDNDINNKWFIGQPISVAYDYRLDGVYQEGDQIPAGQKAGFFRMQDANGDGKITPDDRVVQGTLQPKYRWNIVNSLRYKNFSLMLNINALQGWLGVNNLLALDPSAGVFGGGNNPGRAANFLDAGWWTPENKSTTRSSLVYTNPYGHQYFQSRDFVRIQEVALSYDVPKEFTKRLRMNTLRFYVSGRNLHTFTSWQGMDPETGDGTRSAFPVPRTVSAGATISF</sequence>
<keyword evidence="10" id="KW-1185">Reference proteome</keyword>
<dbReference type="SUPFAM" id="SSF49464">
    <property type="entry name" value="Carboxypeptidase regulatory domain-like"/>
    <property type="match status" value="1"/>
</dbReference>
<keyword evidence="5 7" id="KW-0472">Membrane</keyword>
<dbReference type="Gene3D" id="2.40.170.20">
    <property type="entry name" value="TonB-dependent receptor, beta-barrel domain"/>
    <property type="match status" value="1"/>
</dbReference>
<dbReference type="Pfam" id="PF07715">
    <property type="entry name" value="Plug"/>
    <property type="match status" value="1"/>
</dbReference>
<name>A0A3P1CWK7_9BACT</name>
<dbReference type="InterPro" id="IPR012910">
    <property type="entry name" value="Plug_dom"/>
</dbReference>
<evidence type="ECO:0000259" key="8">
    <source>
        <dbReference type="Pfam" id="PF07715"/>
    </source>
</evidence>
<evidence type="ECO:0000313" key="9">
    <source>
        <dbReference type="EMBL" id="RRB17244.1"/>
    </source>
</evidence>
<keyword evidence="9" id="KW-0675">Receptor</keyword>
<dbReference type="PROSITE" id="PS52016">
    <property type="entry name" value="TONB_DEPENDENT_REC_3"/>
    <property type="match status" value="1"/>
</dbReference>
<dbReference type="InterPro" id="IPR023996">
    <property type="entry name" value="TonB-dep_OMP_SusC/RagA"/>
</dbReference>
<accession>A0A3P1CWK7</accession>
<dbReference type="InterPro" id="IPR023997">
    <property type="entry name" value="TonB-dep_OMP_SusC/RagA_CS"/>
</dbReference>
<dbReference type="Gene3D" id="2.60.40.1120">
    <property type="entry name" value="Carboxypeptidase-like, regulatory domain"/>
    <property type="match status" value="1"/>
</dbReference>
<dbReference type="OrthoDB" id="9768177at2"/>
<dbReference type="InterPro" id="IPR039426">
    <property type="entry name" value="TonB-dep_rcpt-like"/>
</dbReference>
<evidence type="ECO:0000256" key="4">
    <source>
        <dbReference type="ARBA" id="ARBA00022692"/>
    </source>
</evidence>
<feature type="domain" description="TonB-dependent receptor plug" evidence="8">
    <location>
        <begin position="161"/>
        <end position="267"/>
    </location>
</feature>
<dbReference type="AlphaFoldDB" id="A0A3P1CWK7"/>
<keyword evidence="3 7" id="KW-1134">Transmembrane beta strand</keyword>
<dbReference type="GO" id="GO:0009279">
    <property type="term" value="C:cell outer membrane"/>
    <property type="evidence" value="ECO:0007669"/>
    <property type="project" value="UniProtKB-SubCell"/>
</dbReference>
<dbReference type="InterPro" id="IPR037066">
    <property type="entry name" value="Plug_dom_sf"/>
</dbReference>
<keyword evidence="4 7" id="KW-0812">Transmembrane</keyword>
<reference evidence="9 10" key="1">
    <citation type="submission" date="2018-11" db="EMBL/GenBank/DDBJ databases">
        <authorList>
            <person name="Zhou Z."/>
            <person name="Wang G."/>
        </authorList>
    </citation>
    <scope>NUCLEOTIDE SEQUENCE [LARGE SCALE GENOMIC DNA]</scope>
    <source>
        <strain evidence="9 10">KCTC42998</strain>
    </source>
</reference>
<evidence type="ECO:0000256" key="6">
    <source>
        <dbReference type="ARBA" id="ARBA00023237"/>
    </source>
</evidence>
<evidence type="ECO:0000256" key="1">
    <source>
        <dbReference type="ARBA" id="ARBA00004571"/>
    </source>
</evidence>
<dbReference type="Gene3D" id="2.170.130.10">
    <property type="entry name" value="TonB-dependent receptor, plug domain"/>
    <property type="match status" value="1"/>
</dbReference>
<dbReference type="NCBIfam" id="TIGR04056">
    <property type="entry name" value="OMP_RagA_SusC"/>
    <property type="match status" value="1"/>
</dbReference>
<dbReference type="Proteomes" id="UP000274271">
    <property type="component" value="Unassembled WGS sequence"/>
</dbReference>
<dbReference type="InterPro" id="IPR008969">
    <property type="entry name" value="CarboxyPept-like_regulatory"/>
</dbReference>
<dbReference type="SUPFAM" id="SSF56935">
    <property type="entry name" value="Porins"/>
    <property type="match status" value="1"/>
</dbReference>
<protein>
    <submittedName>
        <fullName evidence="9">TonB-dependent receptor</fullName>
    </submittedName>
</protein>
<dbReference type="EMBL" id="RQJP01000001">
    <property type="protein sequence ID" value="RRB17244.1"/>
    <property type="molecule type" value="Genomic_DNA"/>
</dbReference>
<dbReference type="InterPro" id="IPR036942">
    <property type="entry name" value="Beta-barrel_TonB_sf"/>
</dbReference>
<proteinExistence type="inferred from homology"/>
<evidence type="ECO:0000313" key="10">
    <source>
        <dbReference type="Proteomes" id="UP000274271"/>
    </source>
</evidence>
<comment type="subcellular location">
    <subcellularLocation>
        <location evidence="1 7">Cell outer membrane</location>
        <topology evidence="1 7">Multi-pass membrane protein</topology>
    </subcellularLocation>
</comment>
<comment type="similarity">
    <text evidence="7">Belongs to the TonB-dependent receptor family.</text>
</comment>
<keyword evidence="2 7" id="KW-0813">Transport</keyword>
<dbReference type="Pfam" id="PF13715">
    <property type="entry name" value="CarbopepD_reg_2"/>
    <property type="match status" value="1"/>
</dbReference>
<evidence type="ECO:0000256" key="2">
    <source>
        <dbReference type="ARBA" id="ARBA00022448"/>
    </source>
</evidence>
<evidence type="ECO:0000256" key="5">
    <source>
        <dbReference type="ARBA" id="ARBA00023136"/>
    </source>
</evidence>
<evidence type="ECO:0000256" key="3">
    <source>
        <dbReference type="ARBA" id="ARBA00022452"/>
    </source>
</evidence>
<comment type="caution">
    <text evidence="9">The sequence shown here is derived from an EMBL/GenBank/DDBJ whole genome shotgun (WGS) entry which is preliminary data.</text>
</comment>
<gene>
    <name evidence="9" type="ORF">EHT87_02885</name>
</gene>
<dbReference type="FunFam" id="2.170.130.10:FF:000003">
    <property type="entry name" value="SusC/RagA family TonB-linked outer membrane protein"/>
    <property type="match status" value="1"/>
</dbReference>
<evidence type="ECO:0000256" key="7">
    <source>
        <dbReference type="PROSITE-ProRule" id="PRU01360"/>
    </source>
</evidence>
<keyword evidence="6 7" id="KW-0998">Cell outer membrane</keyword>